<keyword evidence="4 10" id="KW-0963">Cytoplasm</keyword>
<evidence type="ECO:0000256" key="1">
    <source>
        <dbReference type="ARBA" id="ARBA00004496"/>
    </source>
</evidence>
<feature type="binding site" evidence="10">
    <location>
        <position position="283"/>
    </location>
    <ligand>
        <name>substrate</name>
    </ligand>
</feature>
<reference evidence="12 13" key="1">
    <citation type="journal article" date="2017" name="Nature">
        <title>Atmospheric trace gases support primary production in Antarctic desert surface soil.</title>
        <authorList>
            <person name="Ji M."/>
            <person name="Greening C."/>
            <person name="Vanwonterghem I."/>
            <person name="Carere C.R."/>
            <person name="Bay S.K."/>
            <person name="Steen J.A."/>
            <person name="Montgomery K."/>
            <person name="Lines T."/>
            <person name="Beardall J."/>
            <person name="van Dorst J."/>
            <person name="Snape I."/>
            <person name="Stott M.B."/>
            <person name="Hugenholtz P."/>
            <person name="Ferrari B.C."/>
        </authorList>
    </citation>
    <scope>NUCLEOTIDE SEQUENCE [LARGE SCALE GENOMIC DNA]</scope>
    <source>
        <strain evidence="12">RRmetagenome_bin12</strain>
    </source>
</reference>
<dbReference type="UniPathway" id="UPA00068">
    <property type="reaction ID" value="UER00106"/>
</dbReference>
<keyword evidence="5 10" id="KW-0055">Arginine biosynthesis</keyword>
<feature type="active site" description="Nucleophile" evidence="10">
    <location>
        <position position="197"/>
    </location>
</feature>
<comment type="subunit">
    <text evidence="3 10">Heterotetramer of two alpha and two beta chains.</text>
</comment>
<dbReference type="GO" id="GO:0004358">
    <property type="term" value="F:L-glutamate N-acetyltransferase activity, acting on acetyl-L-ornithine as donor"/>
    <property type="evidence" value="ECO:0007669"/>
    <property type="project" value="UniProtKB-UniRule"/>
</dbReference>
<dbReference type="EMBL" id="JAEKNS010000100">
    <property type="protein sequence ID" value="MBJ7595086.1"/>
    <property type="molecule type" value="Genomic_DNA"/>
</dbReference>
<evidence type="ECO:0000313" key="11">
    <source>
        <dbReference type="EMBL" id="MBJ7595086.1"/>
    </source>
</evidence>
<dbReference type="EC" id="2.3.1.1" evidence="10"/>
<comment type="subcellular location">
    <subcellularLocation>
        <location evidence="1 10">Cytoplasm</location>
    </subcellularLocation>
</comment>
<feature type="chain" id="PRO_5023571386" description="Arginine biosynthesis bifunctional protein ArgJ beta chain" evidence="10">
    <location>
        <begin position="197"/>
        <end position="410"/>
    </location>
</feature>
<comment type="pathway">
    <text evidence="10">Amino-acid biosynthesis; L-arginine biosynthesis; N(2)-acetyl-L-ornithine from L-glutamate: step 1/4.</text>
</comment>
<comment type="caution">
    <text evidence="12">The sequence shown here is derived from an EMBL/GenBank/DDBJ whole genome shotgun (WGS) entry which is preliminary data.</text>
</comment>
<keyword evidence="8 10" id="KW-0068">Autocatalytic cleavage</keyword>
<feature type="binding site" evidence="10">
    <location>
        <position position="410"/>
    </location>
    <ligand>
        <name>substrate</name>
    </ligand>
</feature>
<evidence type="ECO:0000313" key="14">
    <source>
        <dbReference type="Proteomes" id="UP000606991"/>
    </source>
</evidence>
<dbReference type="InterPro" id="IPR042195">
    <property type="entry name" value="ArgJ_beta_C"/>
</dbReference>
<keyword evidence="9 10" id="KW-0012">Acyltransferase</keyword>
<dbReference type="CDD" id="cd02152">
    <property type="entry name" value="OAT"/>
    <property type="match status" value="1"/>
</dbReference>
<comment type="pathway">
    <text evidence="10">Amino-acid biosynthesis; L-arginine biosynthesis; L-ornithine and N-acetyl-L-glutamate from L-glutamate and N(2)-acetyl-L-ornithine (cyclic): step 1/1.</text>
</comment>
<reference evidence="11 14" key="3">
    <citation type="submission" date="2020-10" db="EMBL/GenBank/DDBJ databases">
        <title>Ca. Dormibacterota MAGs.</title>
        <authorList>
            <person name="Montgomery K."/>
        </authorList>
    </citation>
    <scope>NUCLEOTIDE SEQUENCE [LARGE SCALE GENOMIC DNA]</scope>
    <source>
        <strain evidence="11">SC8812_S17_18</strain>
    </source>
</reference>
<evidence type="ECO:0000256" key="4">
    <source>
        <dbReference type="ARBA" id="ARBA00022490"/>
    </source>
</evidence>
<evidence type="ECO:0000313" key="12">
    <source>
        <dbReference type="EMBL" id="PZR78962.1"/>
    </source>
</evidence>
<feature type="site" description="Cleavage; by autolysis" evidence="10">
    <location>
        <begin position="196"/>
        <end position="197"/>
    </location>
</feature>
<dbReference type="FunFam" id="3.60.70.12:FF:000001">
    <property type="entry name" value="Arginine biosynthesis bifunctional protein ArgJ, chloroplastic"/>
    <property type="match status" value="1"/>
</dbReference>
<comment type="catalytic activity">
    <reaction evidence="10">
        <text>N(2)-acetyl-L-ornithine + L-glutamate = N-acetyl-L-glutamate + L-ornithine</text>
        <dbReference type="Rhea" id="RHEA:15349"/>
        <dbReference type="ChEBI" id="CHEBI:29985"/>
        <dbReference type="ChEBI" id="CHEBI:44337"/>
        <dbReference type="ChEBI" id="CHEBI:46911"/>
        <dbReference type="ChEBI" id="CHEBI:57805"/>
        <dbReference type="EC" id="2.3.1.35"/>
    </reaction>
</comment>
<dbReference type="GO" id="GO:0006526">
    <property type="term" value="P:L-arginine biosynthetic process"/>
    <property type="evidence" value="ECO:0007669"/>
    <property type="project" value="UniProtKB-UniRule"/>
</dbReference>
<comment type="similarity">
    <text evidence="2 10">Belongs to the ArgJ family.</text>
</comment>
<evidence type="ECO:0000313" key="13">
    <source>
        <dbReference type="Proteomes" id="UP000248724"/>
    </source>
</evidence>
<evidence type="ECO:0000256" key="3">
    <source>
        <dbReference type="ARBA" id="ARBA00011475"/>
    </source>
</evidence>
<dbReference type="Pfam" id="PF01960">
    <property type="entry name" value="ArgJ"/>
    <property type="match status" value="1"/>
</dbReference>
<feature type="site" description="Involved in the stabilization of negative charge on the oxyanion by the formation of the oxyanion hole" evidence="10">
    <location>
        <position position="123"/>
    </location>
</feature>
<keyword evidence="6 10" id="KW-0028">Amino-acid biosynthesis</keyword>
<dbReference type="FunFam" id="3.10.20.340:FF:000003">
    <property type="entry name" value="Arginine biosynthesis bifunctional protein ArgJ"/>
    <property type="match status" value="1"/>
</dbReference>
<evidence type="ECO:0000256" key="8">
    <source>
        <dbReference type="ARBA" id="ARBA00022813"/>
    </source>
</evidence>
<organism evidence="12 13">
    <name type="scientific">Candidatus Aeolococcus gillhamiae</name>
    <dbReference type="NCBI Taxonomy" id="3127015"/>
    <lineage>
        <taxon>Bacteria</taxon>
        <taxon>Bacillati</taxon>
        <taxon>Candidatus Dormiibacterota</taxon>
        <taxon>Candidatus Dormibacteria</taxon>
        <taxon>Candidatus Aeolococcales</taxon>
        <taxon>Candidatus Aeolococcaceae</taxon>
        <taxon>Candidatus Aeolococcus</taxon>
    </lineage>
</organism>
<dbReference type="EMBL" id="QHBU01000231">
    <property type="protein sequence ID" value="PZR78962.1"/>
    <property type="molecule type" value="Genomic_DNA"/>
</dbReference>
<dbReference type="Proteomes" id="UP000606991">
    <property type="component" value="Unassembled WGS sequence"/>
</dbReference>
<sequence length="410" mass="41437">MAVSSPLPAQRSGVCAPLGFRASAAAADIRGTGDRERLDVALIVSDGPCTAAGVFTRNLVKAAPVVISQLTLRRNGPIRAIVVNSGNANACTGPRGFRDALRMATAAADSCNADPSEVLVCSTGVIGRPLPTDRVAAGVRDAAAALSTTGGDWAAQAIMTTDTVPKTAVANALVGARLCTVGGMAKGAGMIHPDMATLLAFLTTDAAVERDALQGVLTDVCSRTFNCLSIDGDTSTNDTLLLLANGQAGGPTLAAGSAQLAALSAAVEEVCTSLVEQLAADAEGGTKAICVAVRGAESDEQARAAARTVVLSPLVKCAVNGADPNWGRIVAALGRSGASFALDRSHVSIGGIEVFGAGQPVPVNLDAVRAAFTRPRIDIDIELGAGEGSARAWGCDLSAEYVRINADYTT</sequence>
<reference evidence="12" key="2">
    <citation type="submission" date="2018-05" db="EMBL/GenBank/DDBJ databases">
        <authorList>
            <person name="Ferrari B."/>
        </authorList>
    </citation>
    <scope>NUCLEOTIDE SEQUENCE</scope>
    <source>
        <strain evidence="12">RRmetagenome_bin12</strain>
    </source>
</reference>
<dbReference type="NCBIfam" id="TIGR00120">
    <property type="entry name" value="ArgJ"/>
    <property type="match status" value="1"/>
</dbReference>
<dbReference type="GO" id="GO:0004042">
    <property type="term" value="F:L-glutamate N-acetyltransferase activity"/>
    <property type="evidence" value="ECO:0007669"/>
    <property type="project" value="UniProtKB-UniRule"/>
</dbReference>
<protein>
    <recommendedName>
        <fullName evidence="10">Arginine biosynthesis bifunctional protein ArgJ</fullName>
    </recommendedName>
    <domain>
        <recommendedName>
            <fullName evidence="10">Glutamate N-acetyltransferase</fullName>
            <ecNumber evidence="10">2.3.1.35</ecNumber>
        </recommendedName>
        <alternativeName>
            <fullName evidence="10">Ornithine acetyltransferase</fullName>
            <shortName evidence="10">OATase</shortName>
        </alternativeName>
        <alternativeName>
            <fullName evidence="10">Ornithine transacetylase</fullName>
        </alternativeName>
    </domain>
    <domain>
        <recommendedName>
            <fullName evidence="10">Amino-acid acetyltransferase</fullName>
            <ecNumber evidence="10">2.3.1.1</ecNumber>
        </recommendedName>
        <alternativeName>
            <fullName evidence="10">N-acetylglutamate synthase</fullName>
            <shortName evidence="10">AGSase</shortName>
        </alternativeName>
    </domain>
    <component>
        <recommendedName>
            <fullName evidence="10">Arginine biosynthesis bifunctional protein ArgJ alpha chain</fullName>
        </recommendedName>
    </component>
    <component>
        <recommendedName>
            <fullName evidence="10">Arginine biosynthesis bifunctional protein ArgJ beta chain</fullName>
        </recommendedName>
    </component>
</protein>
<dbReference type="EC" id="2.3.1.35" evidence="10"/>
<evidence type="ECO:0000256" key="9">
    <source>
        <dbReference type="ARBA" id="ARBA00023315"/>
    </source>
</evidence>
<dbReference type="InterPro" id="IPR002813">
    <property type="entry name" value="Arg_biosynth_ArgJ"/>
</dbReference>
<accession>A0A934N3X8</accession>
<feature type="binding site" evidence="10">
    <location>
        <position position="405"/>
    </location>
    <ligand>
        <name>substrate</name>
    </ligand>
</feature>
<feature type="binding site" evidence="10">
    <location>
        <position position="197"/>
    </location>
    <ligand>
        <name>substrate</name>
    </ligand>
</feature>
<dbReference type="PANTHER" id="PTHR23100">
    <property type="entry name" value="ARGININE BIOSYNTHESIS BIFUNCTIONAL PROTEIN ARGJ"/>
    <property type="match status" value="1"/>
</dbReference>
<feature type="site" description="Involved in the stabilization of negative charge on the oxyanion by the formation of the oxyanion hole" evidence="10">
    <location>
        <position position="124"/>
    </location>
</feature>
<dbReference type="Proteomes" id="UP000248724">
    <property type="component" value="Unassembled WGS sequence"/>
</dbReference>
<dbReference type="GO" id="GO:0005737">
    <property type="term" value="C:cytoplasm"/>
    <property type="evidence" value="ECO:0007669"/>
    <property type="project" value="UniProtKB-SubCell"/>
</dbReference>
<comment type="catalytic activity">
    <reaction evidence="10">
        <text>L-glutamate + acetyl-CoA = N-acetyl-L-glutamate + CoA + H(+)</text>
        <dbReference type="Rhea" id="RHEA:24292"/>
        <dbReference type="ChEBI" id="CHEBI:15378"/>
        <dbReference type="ChEBI" id="CHEBI:29985"/>
        <dbReference type="ChEBI" id="CHEBI:44337"/>
        <dbReference type="ChEBI" id="CHEBI:57287"/>
        <dbReference type="ChEBI" id="CHEBI:57288"/>
        <dbReference type="EC" id="2.3.1.1"/>
    </reaction>
</comment>
<keyword evidence="7 10" id="KW-0808">Transferase</keyword>
<evidence type="ECO:0000256" key="5">
    <source>
        <dbReference type="ARBA" id="ARBA00022571"/>
    </source>
</evidence>
<dbReference type="HAMAP" id="MF_01106">
    <property type="entry name" value="ArgJ"/>
    <property type="match status" value="1"/>
</dbReference>
<evidence type="ECO:0000256" key="6">
    <source>
        <dbReference type="ARBA" id="ARBA00022605"/>
    </source>
</evidence>
<dbReference type="NCBIfam" id="NF003802">
    <property type="entry name" value="PRK05388.1"/>
    <property type="match status" value="1"/>
</dbReference>
<feature type="binding site" evidence="10">
    <location>
        <position position="160"/>
    </location>
    <ligand>
        <name>substrate</name>
    </ligand>
</feature>
<feature type="chain" id="PRO_5023571384" description="Arginine biosynthesis bifunctional protein ArgJ alpha chain" evidence="10">
    <location>
        <begin position="1"/>
        <end position="196"/>
    </location>
</feature>
<dbReference type="SUPFAM" id="SSF56266">
    <property type="entry name" value="DmpA/ArgJ-like"/>
    <property type="match status" value="1"/>
</dbReference>
<dbReference type="PANTHER" id="PTHR23100:SF0">
    <property type="entry name" value="ARGININE BIOSYNTHESIS BIFUNCTIONAL PROTEIN ARGJ, MITOCHONDRIAL"/>
    <property type="match status" value="1"/>
</dbReference>
<dbReference type="AlphaFoldDB" id="A0A2W5Z178"/>
<evidence type="ECO:0000256" key="10">
    <source>
        <dbReference type="HAMAP-Rule" id="MF_01106"/>
    </source>
</evidence>
<keyword evidence="10" id="KW-0511">Multifunctional enzyme</keyword>
<name>A0A2W5Z178_9BACT</name>
<dbReference type="Gene3D" id="3.60.70.12">
    <property type="entry name" value="L-amino peptidase D-ALA esterase/amidase"/>
    <property type="match status" value="1"/>
</dbReference>
<dbReference type="Gene3D" id="3.10.20.340">
    <property type="entry name" value="ArgJ beta chain, C-terminal domain"/>
    <property type="match status" value="1"/>
</dbReference>
<comment type="function">
    <text evidence="10">Catalyzes two activities which are involved in the cyclic version of arginine biosynthesis: the synthesis of N-acetylglutamate from glutamate and acetyl-CoA as the acetyl donor, and of ornithine by transacetylation between N(2)-acetylornithine and glutamate.</text>
</comment>
<feature type="binding site" evidence="10">
    <location>
        <position position="186"/>
    </location>
    <ligand>
        <name>substrate</name>
    </ligand>
</feature>
<gene>
    <name evidence="10 11" type="primary">argJ</name>
    <name evidence="12" type="ORF">DLM65_11705</name>
    <name evidence="11" type="ORF">JF886_09540</name>
</gene>
<dbReference type="RefSeq" id="WP_337311863.1">
    <property type="nucleotide sequence ID" value="NZ_JAEKNS010000100.1"/>
</dbReference>
<dbReference type="InterPro" id="IPR016117">
    <property type="entry name" value="ArgJ-like_dom_sf"/>
</dbReference>
<accession>A0A2W5Z178</accession>
<evidence type="ECO:0000256" key="2">
    <source>
        <dbReference type="ARBA" id="ARBA00006774"/>
    </source>
</evidence>
<dbReference type="GO" id="GO:0006592">
    <property type="term" value="P:ornithine biosynthetic process"/>
    <property type="evidence" value="ECO:0007669"/>
    <property type="project" value="TreeGrafter"/>
</dbReference>
<proteinExistence type="inferred from homology"/>
<evidence type="ECO:0000256" key="7">
    <source>
        <dbReference type="ARBA" id="ARBA00022679"/>
    </source>
</evidence>